<gene>
    <name evidence="2" type="ORF">S01H1_84470</name>
</gene>
<comment type="caution">
    <text evidence="2">The sequence shown here is derived from an EMBL/GenBank/DDBJ whole genome shotgun (WGS) entry which is preliminary data.</text>
</comment>
<organism evidence="2">
    <name type="scientific">marine sediment metagenome</name>
    <dbReference type="NCBI Taxonomy" id="412755"/>
    <lineage>
        <taxon>unclassified sequences</taxon>
        <taxon>metagenomes</taxon>
        <taxon>ecological metagenomes</taxon>
    </lineage>
</organism>
<evidence type="ECO:0000256" key="1">
    <source>
        <dbReference type="SAM" id="Phobius"/>
    </source>
</evidence>
<name>X0Y5A4_9ZZZZ</name>
<keyword evidence="1" id="KW-1133">Transmembrane helix</keyword>
<feature type="non-terminal residue" evidence="2">
    <location>
        <position position="1"/>
    </location>
</feature>
<evidence type="ECO:0000313" key="2">
    <source>
        <dbReference type="EMBL" id="GAG42467.1"/>
    </source>
</evidence>
<feature type="transmembrane region" description="Helical" evidence="1">
    <location>
        <begin position="20"/>
        <end position="43"/>
    </location>
</feature>
<keyword evidence="1" id="KW-0812">Transmembrane</keyword>
<proteinExistence type="predicted"/>
<sequence length="44" mass="4837">SPAWKYYKPLWRLHQVTSPILVVSVLFGVVRIGGMLLGTVLVAA</sequence>
<dbReference type="EMBL" id="BARS01057675">
    <property type="protein sequence ID" value="GAG42467.1"/>
    <property type="molecule type" value="Genomic_DNA"/>
</dbReference>
<accession>X0Y5A4</accession>
<protein>
    <submittedName>
        <fullName evidence="2">Uncharacterized protein</fullName>
    </submittedName>
</protein>
<dbReference type="AlphaFoldDB" id="X0Y5A4"/>
<keyword evidence="1" id="KW-0472">Membrane</keyword>
<reference evidence="2" key="1">
    <citation type="journal article" date="2014" name="Front. Microbiol.">
        <title>High frequency of phylogenetically diverse reductive dehalogenase-homologous genes in deep subseafloor sedimentary metagenomes.</title>
        <authorList>
            <person name="Kawai M."/>
            <person name="Futagami T."/>
            <person name="Toyoda A."/>
            <person name="Takaki Y."/>
            <person name="Nishi S."/>
            <person name="Hori S."/>
            <person name="Arai W."/>
            <person name="Tsubouchi T."/>
            <person name="Morono Y."/>
            <person name="Uchiyama I."/>
            <person name="Ito T."/>
            <person name="Fujiyama A."/>
            <person name="Inagaki F."/>
            <person name="Takami H."/>
        </authorList>
    </citation>
    <scope>NUCLEOTIDE SEQUENCE</scope>
    <source>
        <strain evidence="2">Expedition CK06-06</strain>
    </source>
</reference>